<keyword evidence="2" id="KW-1185">Reference proteome</keyword>
<dbReference type="RefSeq" id="WP_219052026.1">
    <property type="nucleotide sequence ID" value="NZ_JAHWDP010000002.1"/>
</dbReference>
<gene>
    <name evidence="1" type="ORF">KXJ69_05785</name>
</gene>
<reference evidence="1" key="1">
    <citation type="submission" date="2021-07" db="EMBL/GenBank/DDBJ databases">
        <title>Aureisphaera sp. CAU 1614 isolated from sea sediment.</title>
        <authorList>
            <person name="Kim W."/>
        </authorList>
    </citation>
    <scope>NUCLEOTIDE SEQUENCE</scope>
    <source>
        <strain evidence="1">CAU 1614</strain>
    </source>
</reference>
<dbReference type="EMBL" id="JAHWDP010000002">
    <property type="protein sequence ID" value="MBW2937607.1"/>
    <property type="molecule type" value="Genomic_DNA"/>
</dbReference>
<proteinExistence type="predicted"/>
<protein>
    <submittedName>
        <fullName evidence="1">Phosphoribosylpyrophosphate synthetase</fullName>
    </submittedName>
</protein>
<dbReference type="Proteomes" id="UP001138686">
    <property type="component" value="Unassembled WGS sequence"/>
</dbReference>
<comment type="caution">
    <text evidence="1">The sequence shown here is derived from an EMBL/GenBank/DDBJ whole genome shotgun (WGS) entry which is preliminary data.</text>
</comment>
<sequence length="103" mass="11803">MKNSYNTLVEAIKDLQEKGYTVDFNLHDDGLESKGQKKIWCSDDLEVVKYYRFEGMTSPDDSSILYVIETCDSQKGLLVDSYGATESNVSPEMIKKLRITHRE</sequence>
<evidence type="ECO:0000313" key="2">
    <source>
        <dbReference type="Proteomes" id="UP001138686"/>
    </source>
</evidence>
<name>A0A9X1JYK4_9FLAO</name>
<accession>A0A9X1JYK4</accession>
<evidence type="ECO:0000313" key="1">
    <source>
        <dbReference type="EMBL" id="MBW2937607.1"/>
    </source>
</evidence>
<organism evidence="1 2">
    <name type="scientific">Halomarinibacterium sedimenti</name>
    <dbReference type="NCBI Taxonomy" id="2857106"/>
    <lineage>
        <taxon>Bacteria</taxon>
        <taxon>Pseudomonadati</taxon>
        <taxon>Bacteroidota</taxon>
        <taxon>Flavobacteriia</taxon>
        <taxon>Flavobacteriales</taxon>
        <taxon>Flavobacteriaceae</taxon>
        <taxon>Halomarinibacterium</taxon>
    </lineage>
</organism>
<dbReference type="AlphaFoldDB" id="A0A9X1JYK4"/>